<name>A0AA36DLL8_CYLNA</name>
<keyword evidence="3" id="KW-1185">Reference proteome</keyword>
<dbReference type="SUPFAM" id="SSF56349">
    <property type="entry name" value="DNA breaking-rejoining enzymes"/>
    <property type="match status" value="1"/>
</dbReference>
<sequence length="316" mass="34904">MTGHPGVLTRTERPPARPEITRANDFLFSAPRFEEGPALATVADRLGLQNVSRTIYKALRSDRESSTFACYSAELRKFLSWKGSDALPAIPLEKAALNYFCGPLTGVDLDIQQSILEAERRSSPETTHRTKIDQQSMRRLVLEGLDSADYKVTQAAALAFLQSKVFLIISEAQALRSVDLTFVGGGYYRLKIRKSKTDQHGKGAVIKFHLDKVEMALLRKYLGQCTGAVHIFQSRSTGRPLSSATLRDRLNCFLGGEAASLALSLGAEQTAVMMAGRWKTINAFRYYVAPKAIPLPTDPTFSGALNLAQNRPELMY</sequence>
<evidence type="ECO:0000313" key="3">
    <source>
        <dbReference type="Proteomes" id="UP001176961"/>
    </source>
</evidence>
<organism evidence="2 3">
    <name type="scientific">Cylicocyclus nassatus</name>
    <name type="common">Nematode worm</name>
    <dbReference type="NCBI Taxonomy" id="53992"/>
    <lineage>
        <taxon>Eukaryota</taxon>
        <taxon>Metazoa</taxon>
        <taxon>Ecdysozoa</taxon>
        <taxon>Nematoda</taxon>
        <taxon>Chromadorea</taxon>
        <taxon>Rhabditida</taxon>
        <taxon>Rhabditina</taxon>
        <taxon>Rhabditomorpha</taxon>
        <taxon>Strongyloidea</taxon>
        <taxon>Strongylidae</taxon>
        <taxon>Cylicocyclus</taxon>
    </lineage>
</organism>
<dbReference type="GO" id="GO:0003677">
    <property type="term" value="F:DNA binding"/>
    <property type="evidence" value="ECO:0007669"/>
    <property type="project" value="InterPro"/>
</dbReference>
<dbReference type="GO" id="GO:0015074">
    <property type="term" value="P:DNA integration"/>
    <property type="evidence" value="ECO:0007669"/>
    <property type="project" value="InterPro"/>
</dbReference>
<protein>
    <submittedName>
        <fullName evidence="2">Uncharacterized protein</fullName>
    </submittedName>
</protein>
<accession>A0AA36DLL8</accession>
<comment type="caution">
    <text evidence="2">The sequence shown here is derived from an EMBL/GenBank/DDBJ whole genome shotgun (WGS) entry which is preliminary data.</text>
</comment>
<dbReference type="InterPro" id="IPR011010">
    <property type="entry name" value="DNA_brk_join_enz"/>
</dbReference>
<dbReference type="Gene3D" id="1.10.443.10">
    <property type="entry name" value="Intergrase catalytic core"/>
    <property type="match status" value="1"/>
</dbReference>
<evidence type="ECO:0000313" key="2">
    <source>
        <dbReference type="EMBL" id="CAJ0588673.1"/>
    </source>
</evidence>
<keyword evidence="1" id="KW-0233">DNA recombination</keyword>
<reference evidence="2" key="1">
    <citation type="submission" date="2023-07" db="EMBL/GenBank/DDBJ databases">
        <authorList>
            <consortium name="CYATHOMIX"/>
        </authorList>
    </citation>
    <scope>NUCLEOTIDE SEQUENCE</scope>
    <source>
        <strain evidence="2">N/A</strain>
    </source>
</reference>
<dbReference type="AlphaFoldDB" id="A0AA36DLL8"/>
<dbReference type="GO" id="GO:0006310">
    <property type="term" value="P:DNA recombination"/>
    <property type="evidence" value="ECO:0007669"/>
    <property type="project" value="UniProtKB-KW"/>
</dbReference>
<evidence type="ECO:0000256" key="1">
    <source>
        <dbReference type="ARBA" id="ARBA00023172"/>
    </source>
</evidence>
<dbReference type="EMBL" id="CATQJL010000001">
    <property type="protein sequence ID" value="CAJ0588673.1"/>
    <property type="molecule type" value="Genomic_DNA"/>
</dbReference>
<dbReference type="Proteomes" id="UP001176961">
    <property type="component" value="Unassembled WGS sequence"/>
</dbReference>
<proteinExistence type="predicted"/>
<gene>
    <name evidence="2" type="ORF">CYNAS_LOCUS656</name>
</gene>
<dbReference type="InterPro" id="IPR013762">
    <property type="entry name" value="Integrase-like_cat_sf"/>
</dbReference>